<evidence type="ECO:0000256" key="1">
    <source>
        <dbReference type="SAM" id="MobiDB-lite"/>
    </source>
</evidence>
<name>A0A239LH37_9BACT</name>
<gene>
    <name evidence="2" type="ORF">SAMN05421770_10722</name>
</gene>
<evidence type="ECO:0000313" key="2">
    <source>
        <dbReference type="EMBL" id="SNT29675.1"/>
    </source>
</evidence>
<dbReference type="EMBL" id="FZOU01000007">
    <property type="protein sequence ID" value="SNT29675.1"/>
    <property type="molecule type" value="Genomic_DNA"/>
</dbReference>
<reference evidence="2 3" key="1">
    <citation type="submission" date="2017-06" db="EMBL/GenBank/DDBJ databases">
        <authorList>
            <person name="Kim H.J."/>
            <person name="Triplett B.A."/>
        </authorList>
    </citation>
    <scope>NUCLEOTIDE SEQUENCE [LARGE SCALE GENOMIC DNA]</scope>
    <source>
        <strain evidence="2 3">DSM 18704</strain>
    </source>
</reference>
<proteinExistence type="predicted"/>
<dbReference type="Proteomes" id="UP000198356">
    <property type="component" value="Unassembled WGS sequence"/>
</dbReference>
<protein>
    <submittedName>
        <fullName evidence="2">Uncharacterized protein</fullName>
    </submittedName>
</protein>
<dbReference type="OrthoDB" id="123041at2"/>
<dbReference type="RefSeq" id="WP_089409657.1">
    <property type="nucleotide sequence ID" value="NZ_FZOU01000007.1"/>
</dbReference>
<organism evidence="2 3">
    <name type="scientific">Granulicella rosea</name>
    <dbReference type="NCBI Taxonomy" id="474952"/>
    <lineage>
        <taxon>Bacteria</taxon>
        <taxon>Pseudomonadati</taxon>
        <taxon>Acidobacteriota</taxon>
        <taxon>Terriglobia</taxon>
        <taxon>Terriglobales</taxon>
        <taxon>Acidobacteriaceae</taxon>
        <taxon>Granulicella</taxon>
    </lineage>
</organism>
<evidence type="ECO:0000313" key="3">
    <source>
        <dbReference type="Proteomes" id="UP000198356"/>
    </source>
</evidence>
<feature type="region of interest" description="Disordered" evidence="1">
    <location>
        <begin position="16"/>
        <end position="48"/>
    </location>
</feature>
<accession>A0A239LH37</accession>
<sequence>MKKAKKRVFSIVKAVKQNARDRVGQPPPERVLPDPKAKRLANPKHKETLATILEKAERSGEE</sequence>
<dbReference type="AlphaFoldDB" id="A0A239LH37"/>
<keyword evidence="3" id="KW-1185">Reference proteome</keyword>